<protein>
    <submittedName>
        <fullName evidence="1">Uncharacterized protein</fullName>
    </submittedName>
</protein>
<reference evidence="1" key="1">
    <citation type="submission" date="2021-01" db="EMBL/GenBank/DDBJ databases">
        <title>Complete genome sequence of Clostridiales bacterium R-7.</title>
        <authorList>
            <person name="Mahoney-Kurpe S.C."/>
            <person name="Palevich N."/>
            <person name="Koike S."/>
            <person name="Moon C.D."/>
            <person name="Attwood G.T."/>
        </authorList>
    </citation>
    <scope>NUCLEOTIDE SEQUENCE</scope>
    <source>
        <strain evidence="1">R-7</strain>
    </source>
</reference>
<evidence type="ECO:0000313" key="2">
    <source>
        <dbReference type="Proteomes" id="UP000682782"/>
    </source>
</evidence>
<name>A0AC61N164_9FIRM</name>
<sequence>MKKIIALLVALVLTLSLTAAFADGIKIAVPNDATNEGRALLLLQAYGLLKVDENAGITATVKDITENPLNIEFVEVEAALVPNALPDVDYAIINGNYALAAELPAALLYENAESPYVNVISVNEADKDSDKAKALAAAALSQKVVDYFASYEGQAISVVENPTDGFDATVDYDALKGETIKVVATLDPHSFVLAIVKDILAEKEINVEVTVVDDYVTPNTAVNDGDAFANFFAHQPYQDDFNANNGTNLVTIAGVHVEPMGLYAGQQADLAALGLAE</sequence>
<accession>A0AC61N164</accession>
<organism evidence="1 2">
    <name type="scientific">Aristaeella hokkaidonensis</name>
    <dbReference type="NCBI Taxonomy" id="3046382"/>
    <lineage>
        <taxon>Bacteria</taxon>
        <taxon>Bacillati</taxon>
        <taxon>Bacillota</taxon>
        <taxon>Clostridia</taxon>
        <taxon>Eubacteriales</taxon>
        <taxon>Aristaeellaceae</taxon>
        <taxon>Aristaeella</taxon>
    </lineage>
</organism>
<keyword evidence="2" id="KW-1185">Reference proteome</keyword>
<gene>
    <name evidence="1" type="ORF">JYE49_13485</name>
</gene>
<evidence type="ECO:0000313" key="1">
    <source>
        <dbReference type="EMBL" id="QUC66839.1"/>
    </source>
</evidence>
<dbReference type="EMBL" id="CP068393">
    <property type="protein sequence ID" value="QUC66839.1"/>
    <property type="molecule type" value="Genomic_DNA"/>
</dbReference>
<dbReference type="Proteomes" id="UP000682782">
    <property type="component" value="Chromosome"/>
</dbReference>
<proteinExistence type="predicted"/>